<accession>A0A0A8XZD9</accession>
<dbReference type="EMBL" id="GBRH01279860">
    <property type="protein sequence ID" value="JAD18035.1"/>
    <property type="molecule type" value="Transcribed_RNA"/>
</dbReference>
<reference evidence="1" key="2">
    <citation type="journal article" date="2015" name="Data Brief">
        <title>Shoot transcriptome of the giant reed, Arundo donax.</title>
        <authorList>
            <person name="Barrero R.A."/>
            <person name="Guerrero F.D."/>
            <person name="Moolhuijzen P."/>
            <person name="Goolsby J.A."/>
            <person name="Tidwell J."/>
            <person name="Bellgard S.E."/>
            <person name="Bellgard M.I."/>
        </authorList>
    </citation>
    <scope>NUCLEOTIDE SEQUENCE</scope>
    <source>
        <tissue evidence="1">Shoot tissue taken approximately 20 cm above the soil surface</tissue>
    </source>
</reference>
<name>A0A0A8XZD9_ARUDO</name>
<protein>
    <submittedName>
        <fullName evidence="1">Uncharacterized protein</fullName>
    </submittedName>
</protein>
<proteinExistence type="predicted"/>
<reference evidence="1" key="1">
    <citation type="submission" date="2014-09" db="EMBL/GenBank/DDBJ databases">
        <authorList>
            <person name="Magalhaes I.L.F."/>
            <person name="Oliveira U."/>
            <person name="Santos F.R."/>
            <person name="Vidigal T.H.D.A."/>
            <person name="Brescovit A.D."/>
            <person name="Santos A.J."/>
        </authorList>
    </citation>
    <scope>NUCLEOTIDE SEQUENCE</scope>
    <source>
        <tissue evidence="1">Shoot tissue taken approximately 20 cm above the soil surface</tissue>
    </source>
</reference>
<dbReference type="AlphaFoldDB" id="A0A0A8XZD9"/>
<sequence>MRRDFVLYEAFWELVWGLDISVKQYRKRSSDRWHWHWKLPLAHPGVFAPSLCRL</sequence>
<organism evidence="1">
    <name type="scientific">Arundo donax</name>
    <name type="common">Giant reed</name>
    <name type="synonym">Donax arundinaceus</name>
    <dbReference type="NCBI Taxonomy" id="35708"/>
    <lineage>
        <taxon>Eukaryota</taxon>
        <taxon>Viridiplantae</taxon>
        <taxon>Streptophyta</taxon>
        <taxon>Embryophyta</taxon>
        <taxon>Tracheophyta</taxon>
        <taxon>Spermatophyta</taxon>
        <taxon>Magnoliopsida</taxon>
        <taxon>Liliopsida</taxon>
        <taxon>Poales</taxon>
        <taxon>Poaceae</taxon>
        <taxon>PACMAD clade</taxon>
        <taxon>Arundinoideae</taxon>
        <taxon>Arundineae</taxon>
        <taxon>Arundo</taxon>
    </lineage>
</organism>
<evidence type="ECO:0000313" key="1">
    <source>
        <dbReference type="EMBL" id="JAD18035.1"/>
    </source>
</evidence>